<dbReference type="InterPro" id="IPR027417">
    <property type="entry name" value="P-loop_NTPase"/>
</dbReference>
<evidence type="ECO:0000256" key="1">
    <source>
        <dbReference type="SAM" id="MobiDB-lite"/>
    </source>
</evidence>
<dbReference type="InterPro" id="IPR023214">
    <property type="entry name" value="HAD_sf"/>
</dbReference>
<dbReference type="NCBIfam" id="TIGR01664">
    <property type="entry name" value="DNA-3'-Pase"/>
    <property type="match status" value="1"/>
</dbReference>
<proteinExistence type="predicted"/>
<dbReference type="NCBIfam" id="TIGR01662">
    <property type="entry name" value="HAD-SF-IIIA"/>
    <property type="match status" value="1"/>
</dbReference>
<dbReference type="Pfam" id="PF13671">
    <property type="entry name" value="AAA_33"/>
    <property type="match status" value="1"/>
</dbReference>
<dbReference type="Gene3D" id="3.40.50.1000">
    <property type="entry name" value="HAD superfamily/HAD-like"/>
    <property type="match status" value="1"/>
</dbReference>
<gene>
    <name evidence="2" type="primary">ABSGL_03568.1 scaffold 4609</name>
</gene>
<protein>
    <recommendedName>
        <fullName evidence="4">Polynucleotide kinase 3'-phosphatase</fullName>
    </recommendedName>
</protein>
<evidence type="ECO:0000313" key="2">
    <source>
        <dbReference type="EMBL" id="SAL98041.1"/>
    </source>
</evidence>
<dbReference type="GO" id="GO:0006281">
    <property type="term" value="P:DNA repair"/>
    <property type="evidence" value="ECO:0007669"/>
    <property type="project" value="TreeGrafter"/>
</dbReference>
<dbReference type="GO" id="GO:0046403">
    <property type="term" value="F:polynucleotide 3'-phosphatase activity"/>
    <property type="evidence" value="ECO:0007669"/>
    <property type="project" value="TreeGrafter"/>
</dbReference>
<evidence type="ECO:0000313" key="3">
    <source>
        <dbReference type="Proteomes" id="UP000078561"/>
    </source>
</evidence>
<sequence length="439" mass="50486">MKRSTSPPATDHKKQKQIHPFFDNKSQSTKDDPAMRIKWYSGIPSVLIAQTKEAKNVGSAKIAAFDLDSTLITTKSGRTFAKDANDWKWWDSKIPQRLEELHSTGYKIVVFSNQNGLNNIQRIAEFKRKVADIFNQVRERVGVYETGLLTDGLYCYLKLSVPVILYAAMKKDRYRKPMTGMWDDMVKEHNDSVSIDLDQSFYVGDAAGRPDGWKHQAKKDHSCGDRKFAKNVNIPFYTPEAFFSKEKEAAFSWGDFDPHSYSLESVPLFTPTSTPLKLEDTDAREMILFVGRPASGKSTFAKKHLIPDGYAYVNQDTLKTKAKCLKACEDAIREKQSVVVDNTNGSMDTRAEFLKIAKKHDLPVRCFYFVADTDLCRHNNYYRHINQGDRDLLSEIVFRTFKSRFQEPTMDEGYQEIKKINFVFDGDDTDLAAWRKWYL</sequence>
<dbReference type="SUPFAM" id="SSF52540">
    <property type="entry name" value="P-loop containing nucleoside triphosphate hydrolases"/>
    <property type="match status" value="1"/>
</dbReference>
<dbReference type="InterPro" id="IPR006549">
    <property type="entry name" value="HAD-SF_hydro_IIIA"/>
</dbReference>
<dbReference type="EMBL" id="LT552047">
    <property type="protein sequence ID" value="SAL98041.1"/>
    <property type="molecule type" value="Genomic_DNA"/>
</dbReference>
<dbReference type="OMA" id="AADWKWW"/>
<dbReference type="InterPro" id="IPR036412">
    <property type="entry name" value="HAD-like_sf"/>
</dbReference>
<name>A0A168M6T0_ABSGL</name>
<dbReference type="FunCoup" id="A0A168M6T0">
    <property type="interactions" value="168"/>
</dbReference>
<dbReference type="FunFam" id="3.40.50.300:FF:000737">
    <property type="entry name" value="Bifunctional polynucleotide phosphatase/kinase"/>
    <property type="match status" value="1"/>
</dbReference>
<dbReference type="PANTHER" id="PTHR12083:SF9">
    <property type="entry name" value="BIFUNCTIONAL POLYNUCLEOTIDE PHOSPHATASE_KINASE"/>
    <property type="match status" value="1"/>
</dbReference>
<dbReference type="GO" id="GO:0046404">
    <property type="term" value="F:ATP-dependent polydeoxyribonucleotide 5'-hydroxyl-kinase activity"/>
    <property type="evidence" value="ECO:0007669"/>
    <property type="project" value="TreeGrafter"/>
</dbReference>
<dbReference type="InterPro" id="IPR013954">
    <property type="entry name" value="PNK3P"/>
</dbReference>
<dbReference type="GO" id="GO:0003690">
    <property type="term" value="F:double-stranded DNA binding"/>
    <property type="evidence" value="ECO:0007669"/>
    <property type="project" value="TreeGrafter"/>
</dbReference>
<dbReference type="SUPFAM" id="SSF56784">
    <property type="entry name" value="HAD-like"/>
    <property type="match status" value="1"/>
</dbReference>
<evidence type="ECO:0008006" key="4">
    <source>
        <dbReference type="Google" id="ProtNLM"/>
    </source>
</evidence>
<feature type="region of interest" description="Disordered" evidence="1">
    <location>
        <begin position="1"/>
        <end position="30"/>
    </location>
</feature>
<reference evidence="2" key="1">
    <citation type="submission" date="2016-04" db="EMBL/GenBank/DDBJ databases">
        <authorList>
            <person name="Evans L.H."/>
            <person name="Alamgir A."/>
            <person name="Owens N."/>
            <person name="Weber N.D."/>
            <person name="Virtaneva K."/>
            <person name="Barbian K."/>
            <person name="Babar A."/>
            <person name="Rosenke K."/>
        </authorList>
    </citation>
    <scope>NUCLEOTIDE SEQUENCE [LARGE SCALE GENOMIC DNA]</scope>
    <source>
        <strain evidence="2">CBS 101.48</strain>
    </source>
</reference>
<dbReference type="Proteomes" id="UP000078561">
    <property type="component" value="Unassembled WGS sequence"/>
</dbReference>
<dbReference type="CDD" id="cd01625">
    <property type="entry name" value="HAD_PNP"/>
    <property type="match status" value="1"/>
</dbReference>
<keyword evidence="3" id="KW-1185">Reference proteome</keyword>
<dbReference type="AlphaFoldDB" id="A0A168M6T0"/>
<accession>A0A168M6T0</accession>
<dbReference type="InParanoid" id="A0A168M6T0"/>
<dbReference type="Gene3D" id="3.40.50.300">
    <property type="entry name" value="P-loop containing nucleotide triphosphate hydrolases"/>
    <property type="match status" value="1"/>
</dbReference>
<dbReference type="OrthoDB" id="19045at2759"/>
<dbReference type="InterPro" id="IPR006551">
    <property type="entry name" value="Polynucleotide_phosphatase"/>
</dbReference>
<organism evidence="2">
    <name type="scientific">Absidia glauca</name>
    <name type="common">Pin mould</name>
    <dbReference type="NCBI Taxonomy" id="4829"/>
    <lineage>
        <taxon>Eukaryota</taxon>
        <taxon>Fungi</taxon>
        <taxon>Fungi incertae sedis</taxon>
        <taxon>Mucoromycota</taxon>
        <taxon>Mucoromycotina</taxon>
        <taxon>Mucoromycetes</taxon>
        <taxon>Mucorales</taxon>
        <taxon>Cunninghamellaceae</taxon>
        <taxon>Absidia</taxon>
    </lineage>
</organism>
<dbReference type="PANTHER" id="PTHR12083">
    <property type="entry name" value="BIFUNCTIONAL POLYNUCLEOTIDE PHOSPHATASE/KINASE"/>
    <property type="match status" value="1"/>
</dbReference>
<dbReference type="STRING" id="4829.A0A168M6T0"/>
<dbReference type="Pfam" id="PF08645">
    <property type="entry name" value="PNK3P"/>
    <property type="match status" value="1"/>
</dbReference>